<keyword evidence="12" id="KW-1185">Reference proteome</keyword>
<feature type="transmembrane region" description="Helical" evidence="9">
    <location>
        <begin position="183"/>
        <end position="202"/>
    </location>
</feature>
<dbReference type="GO" id="GO:0007234">
    <property type="term" value="P:osmosensory signaling via phosphorelay pathway"/>
    <property type="evidence" value="ECO:0007669"/>
    <property type="project" value="TreeGrafter"/>
</dbReference>
<feature type="transmembrane region" description="Helical" evidence="9">
    <location>
        <begin position="463"/>
        <end position="481"/>
    </location>
</feature>
<evidence type="ECO:0000256" key="8">
    <source>
        <dbReference type="SAM" id="Coils"/>
    </source>
</evidence>
<dbReference type="FunFam" id="3.30.565.10:FF:000006">
    <property type="entry name" value="Sensor histidine kinase WalK"/>
    <property type="match status" value="1"/>
</dbReference>
<feature type="transmembrane region" description="Helical" evidence="9">
    <location>
        <begin position="17"/>
        <end position="37"/>
    </location>
</feature>
<dbReference type="InterPro" id="IPR004358">
    <property type="entry name" value="Sig_transdc_His_kin-like_C"/>
</dbReference>
<dbReference type="SUPFAM" id="SSF47384">
    <property type="entry name" value="Homodimeric domain of signal transducing histidine kinase"/>
    <property type="match status" value="1"/>
</dbReference>
<dbReference type="Gene3D" id="1.10.287.130">
    <property type="match status" value="1"/>
</dbReference>
<dbReference type="PANTHER" id="PTHR42878:SF15">
    <property type="entry name" value="BACTERIOPHYTOCHROME"/>
    <property type="match status" value="1"/>
</dbReference>
<evidence type="ECO:0000256" key="3">
    <source>
        <dbReference type="ARBA" id="ARBA00022553"/>
    </source>
</evidence>
<proteinExistence type="predicted"/>
<dbReference type="CDD" id="cd00082">
    <property type="entry name" value="HisKA"/>
    <property type="match status" value="1"/>
</dbReference>
<dbReference type="SUPFAM" id="SSF55874">
    <property type="entry name" value="ATPase domain of HSP90 chaperone/DNA topoisomerase II/histidine kinase"/>
    <property type="match status" value="1"/>
</dbReference>
<evidence type="ECO:0000313" key="12">
    <source>
        <dbReference type="Proteomes" id="UP000276103"/>
    </source>
</evidence>
<dbReference type="Gene3D" id="6.10.340.10">
    <property type="match status" value="1"/>
</dbReference>
<evidence type="ECO:0000256" key="6">
    <source>
        <dbReference type="ARBA" id="ARBA00023012"/>
    </source>
</evidence>
<dbReference type="InterPro" id="IPR050351">
    <property type="entry name" value="BphY/WalK/GraS-like"/>
</dbReference>
<accession>A0A433UKA0</accession>
<gene>
    <name evidence="11" type="ORF">DSM107003_38190</name>
</gene>
<comment type="catalytic activity">
    <reaction evidence="1">
        <text>ATP + protein L-histidine = ADP + protein N-phospho-L-histidine.</text>
        <dbReference type="EC" id="2.7.13.3"/>
    </reaction>
</comment>
<evidence type="ECO:0000256" key="2">
    <source>
        <dbReference type="ARBA" id="ARBA00012438"/>
    </source>
</evidence>
<dbReference type="PRINTS" id="PR00344">
    <property type="entry name" value="BCTRLSENSOR"/>
</dbReference>
<dbReference type="PROSITE" id="PS50109">
    <property type="entry name" value="HIS_KIN"/>
    <property type="match status" value="1"/>
</dbReference>
<keyword evidence="5" id="KW-0418">Kinase</keyword>
<dbReference type="GO" id="GO:0030295">
    <property type="term" value="F:protein kinase activator activity"/>
    <property type="evidence" value="ECO:0007669"/>
    <property type="project" value="TreeGrafter"/>
</dbReference>
<reference evidence="11 12" key="1">
    <citation type="journal article" date="2019" name="Genome Biol. Evol.">
        <title>Day and night: Metabolic profiles and evolutionary relationships of six axenic non-marine cyanobacteria.</title>
        <authorList>
            <person name="Will S.E."/>
            <person name="Henke P."/>
            <person name="Boedeker C."/>
            <person name="Huang S."/>
            <person name="Brinkmann H."/>
            <person name="Rohde M."/>
            <person name="Jarek M."/>
            <person name="Friedl T."/>
            <person name="Seufert S."/>
            <person name="Schumacher M."/>
            <person name="Overmann J."/>
            <person name="Neumann-Schaal M."/>
            <person name="Petersen J."/>
        </authorList>
    </citation>
    <scope>NUCLEOTIDE SEQUENCE [LARGE SCALE GENOMIC DNA]</scope>
    <source>
        <strain evidence="11 12">SAG 1403-4b</strain>
    </source>
</reference>
<feature type="transmembrane region" description="Helical" evidence="9">
    <location>
        <begin position="110"/>
        <end position="131"/>
    </location>
</feature>
<keyword evidence="4" id="KW-0808">Transferase</keyword>
<evidence type="ECO:0000256" key="5">
    <source>
        <dbReference type="ARBA" id="ARBA00022777"/>
    </source>
</evidence>
<dbReference type="InterPro" id="IPR035965">
    <property type="entry name" value="PAS-like_dom_sf"/>
</dbReference>
<dbReference type="InterPro" id="IPR003594">
    <property type="entry name" value="HATPase_dom"/>
</dbReference>
<dbReference type="SMART" id="SM00387">
    <property type="entry name" value="HATPase_c"/>
    <property type="match status" value="1"/>
</dbReference>
<dbReference type="Pfam" id="PF02518">
    <property type="entry name" value="HATPase_c"/>
    <property type="match status" value="1"/>
</dbReference>
<feature type="transmembrane region" description="Helical" evidence="9">
    <location>
        <begin position="81"/>
        <end position="98"/>
    </location>
</feature>
<comment type="caution">
    <text evidence="11">The sequence shown here is derived from an EMBL/GenBank/DDBJ whole genome shotgun (WGS) entry which is preliminary data.</text>
</comment>
<evidence type="ECO:0000313" key="11">
    <source>
        <dbReference type="EMBL" id="RUS94286.1"/>
    </source>
</evidence>
<dbReference type="PANTHER" id="PTHR42878">
    <property type="entry name" value="TWO-COMPONENT HISTIDINE KINASE"/>
    <property type="match status" value="1"/>
</dbReference>
<dbReference type="SUPFAM" id="SSF55781">
    <property type="entry name" value="GAF domain-like"/>
    <property type="match status" value="1"/>
</dbReference>
<keyword evidence="8" id="KW-0175">Coiled coil</keyword>
<dbReference type="Pfam" id="PF00512">
    <property type="entry name" value="HisKA"/>
    <property type="match status" value="1"/>
</dbReference>
<evidence type="ECO:0000256" key="7">
    <source>
        <dbReference type="ARBA" id="ARBA00055745"/>
    </source>
</evidence>
<dbReference type="Gene3D" id="3.30.565.10">
    <property type="entry name" value="Histidine kinase-like ATPase, C-terminal domain"/>
    <property type="match status" value="1"/>
</dbReference>
<protein>
    <recommendedName>
        <fullName evidence="2">histidine kinase</fullName>
        <ecNumber evidence="2">2.7.13.3</ecNumber>
    </recommendedName>
</protein>
<dbReference type="AlphaFoldDB" id="A0A433UKA0"/>
<keyword evidence="3" id="KW-0597">Phosphoprotein</keyword>
<dbReference type="EC" id="2.7.13.3" evidence="2"/>
<dbReference type="GO" id="GO:0000155">
    <property type="term" value="F:phosphorelay sensor kinase activity"/>
    <property type="evidence" value="ECO:0007669"/>
    <property type="project" value="InterPro"/>
</dbReference>
<feature type="coiled-coil region" evidence="8">
    <location>
        <begin position="543"/>
        <end position="577"/>
    </location>
</feature>
<dbReference type="InterPro" id="IPR036890">
    <property type="entry name" value="HATPase_C_sf"/>
</dbReference>
<keyword evidence="6" id="KW-0902">Two-component regulatory system</keyword>
<evidence type="ECO:0000256" key="4">
    <source>
        <dbReference type="ARBA" id="ARBA00022679"/>
    </source>
</evidence>
<comment type="function">
    <text evidence="7">Photoreceptor which exists in two forms that are reversibly interconvertible by light: the R form that absorbs maximally in the red region of the spectrum and the FR form that absorbs maximally in the far-red region.</text>
</comment>
<organism evidence="11 12">
    <name type="scientific">Trichormus variabilis SAG 1403-4b</name>
    <dbReference type="NCBI Taxonomy" id="447716"/>
    <lineage>
        <taxon>Bacteria</taxon>
        <taxon>Bacillati</taxon>
        <taxon>Cyanobacteriota</taxon>
        <taxon>Cyanophyceae</taxon>
        <taxon>Nostocales</taxon>
        <taxon>Nostocaceae</taxon>
        <taxon>Trichormus</taxon>
    </lineage>
</organism>
<dbReference type="EMBL" id="RSCM01000014">
    <property type="protein sequence ID" value="RUS94286.1"/>
    <property type="molecule type" value="Genomic_DNA"/>
</dbReference>
<dbReference type="InterPro" id="IPR036097">
    <property type="entry name" value="HisK_dim/P_sf"/>
</dbReference>
<dbReference type="InterPro" id="IPR005467">
    <property type="entry name" value="His_kinase_dom"/>
</dbReference>
<evidence type="ECO:0000256" key="1">
    <source>
        <dbReference type="ARBA" id="ARBA00000085"/>
    </source>
</evidence>
<dbReference type="FunFam" id="1.10.287.130:FF:000070">
    <property type="entry name" value="Histidine kinase sensor protein"/>
    <property type="match status" value="1"/>
</dbReference>
<keyword evidence="9" id="KW-0472">Membrane</keyword>
<dbReference type="RefSeq" id="WP_241993572.1">
    <property type="nucleotide sequence ID" value="NZ_RSCM01000014.1"/>
</dbReference>
<evidence type="ECO:0000259" key="10">
    <source>
        <dbReference type="PROSITE" id="PS50109"/>
    </source>
</evidence>
<dbReference type="InterPro" id="IPR003661">
    <property type="entry name" value="HisK_dim/P_dom"/>
</dbReference>
<dbReference type="Proteomes" id="UP000276103">
    <property type="component" value="Unassembled WGS sequence"/>
</dbReference>
<evidence type="ECO:0000256" key="9">
    <source>
        <dbReference type="SAM" id="Phobius"/>
    </source>
</evidence>
<sequence>MHLTEILKSKLPENRQLWGLILLIIAGFLGNYCRWTLFFDIDFLFGSIAVWIVVCLYGVRWGTLAGFLAGSCTYVIWHHPYTTFTFTAEALFVGWLFHRRQHHNIVLLDALFWLVIGMPLIWLFYAIILHVDPIQARIILFKQPTNGIFNALIASLLLTHSPIHRWVDRQPAISTLSLQQTLFNLLVAFVSVPTLVLIVLASHQVVNDIKNMTRLDLNDASRYLTVEVRGWYEQRLASVNGLAELARLNSIESEITRQNAAFVSRTFPEFRHIHILDETGQPILDFENNVSASESAFNEDKYFQQMQRLPQPFLSPVLLLPGKSAFPVVLLGVPILRDTKLMGAIFTEIDLSNITKLLQSNLGEEKLDITLVDQKQTVAASTKPEWIGTQAFNWRKDGRVDQIGTQTYHWLPITGSPLVMVQWQNSLFVKESAINQTIPWTLVVQMAAISHVRQIEWVHTRNMAILLVVSGLALISATLVSRQLVKPLSQLAEVTTNLPNKLLEQKPINWMQSQVTELALLLRNFRFMAASLQQKFGEIHQANELLEQRVQERTQALQQTNAELEMEIAERKRAKKDRDRLIAILEASTDYIGMADPLGNNLWNNAQLRSLMNLFPDVDYSKLRIPNYHPQWALEIIENQGIPAAIQNGIWLGETALLAGDGREIPVSQMIIAHKTTDGNLEYFSTIMRDISEAKRREADIIRAETMLQNLVAGTAAVTGQDFFPALVCHIAEALQVSYALVTELVNGELKALAFWAHGALQPQISYFPARTPCEFALRDGLFYCESLVQQMFPEDLDLVTMQADSYLGISLKNANGDPIGNLCILDLQPLADTERLKTILEVFAARAGAELERKVAIEALHQLNESLEIRVKERTALLEAANKALESFSYSVSHDLRAPLRAIDGFSRIMQEDYSEKLDAEANRYLKIVRDNAKRMGELIDDLLNLSRLDHKEISKQTVFINDLIQQVLSDLTPQWSGRQIEFAIADLPICQADFSLLTQVWLNLLSNAIKYTSYKSVAHIEVGYEVIDGEGVYFIRDNGSGFDMQYADNLFGVFQRLHREQEFEGTGIGLAIVQRIIQRHGGRIWAQAAVDQGATFYFTLPSSEYRVLSNE</sequence>
<dbReference type="Gene3D" id="3.30.450.20">
    <property type="entry name" value="PAS domain"/>
    <property type="match status" value="2"/>
</dbReference>
<feature type="transmembrane region" description="Helical" evidence="9">
    <location>
        <begin position="43"/>
        <end position="69"/>
    </location>
</feature>
<name>A0A433UKA0_ANAVA</name>
<feature type="domain" description="Histidine kinase" evidence="10">
    <location>
        <begin position="892"/>
        <end position="1106"/>
    </location>
</feature>
<dbReference type="GO" id="GO:0000156">
    <property type="term" value="F:phosphorelay response regulator activity"/>
    <property type="evidence" value="ECO:0007669"/>
    <property type="project" value="TreeGrafter"/>
</dbReference>
<keyword evidence="9" id="KW-1133">Transmembrane helix</keyword>
<feature type="transmembrane region" description="Helical" evidence="9">
    <location>
        <begin position="143"/>
        <end position="163"/>
    </location>
</feature>
<dbReference type="SMART" id="SM00388">
    <property type="entry name" value="HisKA"/>
    <property type="match status" value="1"/>
</dbReference>
<dbReference type="SUPFAM" id="SSF55785">
    <property type="entry name" value="PYP-like sensor domain (PAS domain)"/>
    <property type="match status" value="1"/>
</dbReference>
<keyword evidence="9" id="KW-0812">Transmembrane</keyword>